<sequence>MSQTHPTPLVLTVQTSPTLQPTSQNVLATLTDLPERLHTVTLTARFPDSKPDTASVAFGRAIVASNPPNVNSSDPSTEVAFLGRWSFASDGATNFHESDFLGDQATARFRGAAFTLQGTTSPEEVLLSLARRLLHYSTGLDPNVTHTVVVTNEGGGKLALAEGGFGVYSSLPLPTNHPPTPVGSSSSYPKGTIAAFALAGVLAFCLFSGCLYFFFIYRPRSGRHYRNWAEPSLQPEQDIVIVQGQSPSSQRPSKNGKRNSEKSSFLKWKREVEQGRARDSLGIQFRHSDIYDEKSNDPRTLQYDNNSTILSSSERTGSRTPSFLRPAKFMRTLGIAPGSKESSYGRSKGKQKGKESRRVSDNRSWSPSYDINLPFQHPSHEEMALPRPPQAPTPGSMSLSYMTAPVDPEATGEPHLAPPSYAASISHRSGDSPPSVPRSVTQSFSIPTALPSSHIRKSRALEKEKSPVTSYTSSLTPPYPVRDLSKEDRGSLMDQSIDETPTLLSGTAVRQLIRSLSPRTSKASFPRHRPTMSMELGSLPPDSPRFQRRQSHSHTLGDLPEQPSASRVVAVPPSLTRPSPTRSDFSDRYTGQSEPTSPVTDEALAVPHSGDPPPLPEPNTPSSSSHFQQGPGSRWSSSPSPPQPRPSTSQGTYSNRVSALPPARSGSSQSTSRFPLQITPATPIPTFTPPFAESDTGMRNSFLDMSQSSDVSAYSQSKENTDSSSLNNDTRRYSTPQGPGLGLPEERSRWSSTNSAPMSTNPAEHGHDSDGNNNGSGDNSGSGNDSSPKSKGSNGVTPPQIMIPPASQFLSPHQHARFSVSGSSTRSDPVHVHPPLEYMESPTDSFDVSSGDVDFRHSDSDGISHGHAAGMDPRTRRIITEGGGLASVRTSASSSLYPFPSIPTFHTPKAGPARRVCPQRLTLLARTHRQHRHP</sequence>
<feature type="compositionally biased region" description="Polar residues" evidence="1">
    <location>
        <begin position="298"/>
        <end position="321"/>
    </location>
</feature>
<dbReference type="OrthoDB" id="2576334at2759"/>
<feature type="compositionally biased region" description="Basic and acidic residues" evidence="1">
    <location>
        <begin position="352"/>
        <end position="361"/>
    </location>
</feature>
<keyword evidence="2" id="KW-0472">Membrane</keyword>
<feature type="compositionally biased region" description="Polar residues" evidence="1">
    <location>
        <begin position="589"/>
        <end position="599"/>
    </location>
</feature>
<feature type="compositionally biased region" description="Low complexity" evidence="1">
    <location>
        <begin position="771"/>
        <end position="795"/>
    </location>
</feature>
<feature type="compositionally biased region" description="Polar residues" evidence="1">
    <location>
        <begin position="722"/>
        <end position="737"/>
    </location>
</feature>
<evidence type="ECO:0008006" key="5">
    <source>
        <dbReference type="Google" id="ProtNLM"/>
    </source>
</evidence>
<gene>
    <name evidence="3" type="ORF">D9611_014803</name>
</gene>
<accession>A0A8H5FII5</accession>
<name>A0A8H5FII5_9AGAR</name>
<feature type="region of interest" description="Disordered" evidence="1">
    <location>
        <begin position="245"/>
        <end position="268"/>
    </location>
</feature>
<comment type="caution">
    <text evidence="3">The sequence shown here is derived from an EMBL/GenBank/DDBJ whole genome shotgun (WGS) entry which is preliminary data.</text>
</comment>
<feature type="compositionally biased region" description="Low complexity" evidence="1">
    <location>
        <begin position="572"/>
        <end position="583"/>
    </location>
</feature>
<keyword evidence="4" id="KW-1185">Reference proteome</keyword>
<keyword evidence="2" id="KW-1133">Transmembrane helix</keyword>
<protein>
    <recommendedName>
        <fullName evidence="5">Transmembrane protein</fullName>
    </recommendedName>
</protein>
<evidence type="ECO:0000313" key="4">
    <source>
        <dbReference type="Proteomes" id="UP000541558"/>
    </source>
</evidence>
<feature type="compositionally biased region" description="Polar residues" evidence="1">
    <location>
        <begin position="467"/>
        <end position="476"/>
    </location>
</feature>
<organism evidence="3 4">
    <name type="scientific">Ephemerocybe angulata</name>
    <dbReference type="NCBI Taxonomy" id="980116"/>
    <lineage>
        <taxon>Eukaryota</taxon>
        <taxon>Fungi</taxon>
        <taxon>Dikarya</taxon>
        <taxon>Basidiomycota</taxon>
        <taxon>Agaricomycotina</taxon>
        <taxon>Agaricomycetes</taxon>
        <taxon>Agaricomycetidae</taxon>
        <taxon>Agaricales</taxon>
        <taxon>Agaricineae</taxon>
        <taxon>Psathyrellaceae</taxon>
        <taxon>Ephemerocybe</taxon>
    </lineage>
</organism>
<dbReference type="Proteomes" id="UP000541558">
    <property type="component" value="Unassembled WGS sequence"/>
</dbReference>
<feature type="region of interest" description="Disordered" evidence="1">
    <location>
        <begin position="515"/>
        <end position="848"/>
    </location>
</feature>
<dbReference type="AlphaFoldDB" id="A0A8H5FII5"/>
<reference evidence="3 4" key="1">
    <citation type="journal article" date="2020" name="ISME J.">
        <title>Uncovering the hidden diversity of litter-decomposition mechanisms in mushroom-forming fungi.</title>
        <authorList>
            <person name="Floudas D."/>
            <person name="Bentzer J."/>
            <person name="Ahren D."/>
            <person name="Johansson T."/>
            <person name="Persson P."/>
            <person name="Tunlid A."/>
        </authorList>
    </citation>
    <scope>NUCLEOTIDE SEQUENCE [LARGE SCALE GENOMIC DNA]</scope>
    <source>
        <strain evidence="3 4">CBS 175.51</strain>
    </source>
</reference>
<feature type="compositionally biased region" description="Polar residues" evidence="1">
    <location>
        <begin position="665"/>
        <end position="674"/>
    </location>
</feature>
<keyword evidence="2" id="KW-0812">Transmembrane</keyword>
<dbReference type="EMBL" id="JAACJK010000029">
    <property type="protein sequence ID" value="KAF5337842.1"/>
    <property type="molecule type" value="Genomic_DNA"/>
</dbReference>
<feature type="compositionally biased region" description="Polar residues" evidence="1">
    <location>
        <begin position="750"/>
        <end position="762"/>
    </location>
</feature>
<evidence type="ECO:0000313" key="3">
    <source>
        <dbReference type="EMBL" id="KAF5337842.1"/>
    </source>
</evidence>
<evidence type="ECO:0000256" key="2">
    <source>
        <dbReference type="SAM" id="Phobius"/>
    </source>
</evidence>
<feature type="region of interest" description="Disordered" evidence="1">
    <location>
        <begin position="294"/>
        <end position="503"/>
    </location>
</feature>
<proteinExistence type="predicted"/>
<feature type="compositionally biased region" description="Low complexity" evidence="1">
    <location>
        <begin position="706"/>
        <end position="717"/>
    </location>
</feature>
<feature type="compositionally biased region" description="Pro residues" evidence="1">
    <location>
        <begin position="610"/>
        <end position="619"/>
    </location>
</feature>
<evidence type="ECO:0000256" key="1">
    <source>
        <dbReference type="SAM" id="MobiDB-lite"/>
    </source>
</evidence>
<feature type="transmembrane region" description="Helical" evidence="2">
    <location>
        <begin position="193"/>
        <end position="217"/>
    </location>
</feature>
<feature type="compositionally biased region" description="Low complexity" evidence="1">
    <location>
        <begin position="620"/>
        <end position="638"/>
    </location>
</feature>